<dbReference type="InterPro" id="IPR036890">
    <property type="entry name" value="HATPase_C_sf"/>
</dbReference>
<keyword evidence="4 9" id="KW-0547">Nucleotide-binding</keyword>
<dbReference type="InterPro" id="IPR005467">
    <property type="entry name" value="His_kinase_dom"/>
</dbReference>
<dbReference type="CDD" id="cd02978">
    <property type="entry name" value="KaiB_like"/>
    <property type="match status" value="1"/>
</dbReference>
<keyword evidence="6 9" id="KW-0067">ATP-binding</keyword>
<sequence length="397" mass="44663">MQAALEKSADSEASLQLLLFVDERPSSRKHIQRIRSCLETLKVDYPFELTVVDVGEQPYLAEHFKLVATPALIKIHPNPRQTIAGSNLVGQLKNWWPRWQRSVEEYELGLSTGTCLQSPISSSNSTPIVQSAANSIAASVELIQLSDEIFRLKQEKEELLEQLRFKDQVVSMLAHDLRNPLTAASIALETLELEKQTHKEAGALQLTPAIKARLFEQARSQVRTMDRMITDLLQAAKGTSAELKIQPHKLLLGKLCQEVLERMSEQFQLKSQEVITDIPQDLPCVYADEELVRQVFVNLLDNAIKYSAPGGKIHVSILHRTTQKIQVTIGDEGPGIPEENRDRVFENHFRLKRDEAKDGYGLGLSVCQKIVRAHYGSIWVDAAPKGACFHFTLPVYQ</sequence>
<dbReference type="Gene3D" id="3.30.565.10">
    <property type="entry name" value="Histidine kinase-like ATPase, C-terminal domain"/>
    <property type="match status" value="1"/>
</dbReference>
<evidence type="ECO:0000256" key="2">
    <source>
        <dbReference type="ARBA" id="ARBA00022553"/>
    </source>
</evidence>
<keyword evidence="2 9" id="KW-0597">Phosphoprotein</keyword>
<dbReference type="EC" id="2.7.13.3" evidence="9"/>
<evidence type="ECO:0000256" key="3">
    <source>
        <dbReference type="ARBA" id="ARBA00022679"/>
    </source>
</evidence>
<comment type="catalytic activity">
    <reaction evidence="1 9">
        <text>ATP + protein L-histidine = ADP + protein N-phospho-L-histidine.</text>
        <dbReference type="EC" id="2.7.13.3"/>
    </reaction>
</comment>
<evidence type="ECO:0000313" key="11">
    <source>
        <dbReference type="EMBL" id="MBW4546746.1"/>
    </source>
</evidence>
<evidence type="ECO:0000256" key="7">
    <source>
        <dbReference type="ARBA" id="ARBA00023012"/>
    </source>
</evidence>
<gene>
    <name evidence="9" type="primary">sasA</name>
    <name evidence="11" type="ORF">KME25_20225</name>
</gene>
<evidence type="ECO:0000256" key="1">
    <source>
        <dbReference type="ARBA" id="ARBA00000085"/>
    </source>
</evidence>
<keyword evidence="5 9" id="KW-0418">Kinase</keyword>
<protein>
    <recommendedName>
        <fullName evidence="9">Adaptive-response sensory-kinase SasA</fullName>
        <ecNumber evidence="9">2.7.13.3</ecNumber>
    </recommendedName>
    <alternativeName>
        <fullName evidence="9">Sensor histidine kinase SasA</fullName>
    </alternativeName>
</protein>
<dbReference type="EMBL" id="JAHHIF010000029">
    <property type="protein sequence ID" value="MBW4546746.1"/>
    <property type="molecule type" value="Genomic_DNA"/>
</dbReference>
<accession>A0A951PP50</accession>
<dbReference type="PROSITE" id="PS50109">
    <property type="entry name" value="HIS_KIN"/>
    <property type="match status" value="1"/>
</dbReference>
<proteinExistence type="inferred from homology"/>
<comment type="subunit">
    <text evidence="9">Homooligomerizes. Interacts with KaiC. Participates in the KaiABC clock complex, whose core is composed of a KaiC homohexamer, 6 KaiB and up to 6 KaiA dimers. SasA and KaiB(fs) compete to bind to KaiC.</text>
</comment>
<dbReference type="GO" id="GO:0000155">
    <property type="term" value="F:phosphorelay sensor kinase activity"/>
    <property type="evidence" value="ECO:0007669"/>
    <property type="project" value="InterPro"/>
</dbReference>
<dbReference type="CDD" id="cd00082">
    <property type="entry name" value="HisKA"/>
    <property type="match status" value="1"/>
</dbReference>
<dbReference type="PANTHER" id="PTHR43711:SF26">
    <property type="entry name" value="SENSOR HISTIDINE KINASE RCSC"/>
    <property type="match status" value="1"/>
</dbReference>
<dbReference type="InterPro" id="IPR050736">
    <property type="entry name" value="Sensor_HK_Regulatory"/>
</dbReference>
<evidence type="ECO:0000313" key="12">
    <source>
        <dbReference type="Proteomes" id="UP000753908"/>
    </source>
</evidence>
<evidence type="ECO:0000256" key="6">
    <source>
        <dbReference type="ARBA" id="ARBA00022840"/>
    </source>
</evidence>
<dbReference type="SUPFAM" id="SSF52833">
    <property type="entry name" value="Thioredoxin-like"/>
    <property type="match status" value="1"/>
</dbReference>
<keyword evidence="8 9" id="KW-0090">Biological rhythms</keyword>
<evidence type="ECO:0000256" key="4">
    <source>
        <dbReference type="ARBA" id="ARBA00022741"/>
    </source>
</evidence>
<feature type="modified residue" description="Phosphohistidine; by autocatalysis" evidence="9">
    <location>
        <position position="175"/>
    </location>
</feature>
<comment type="caution">
    <text evidence="11">The sequence shown here is derived from an EMBL/GenBank/DDBJ whole genome shotgun (WGS) entry which is preliminary data.</text>
</comment>
<feature type="domain" description="Histidine kinase" evidence="10">
    <location>
        <begin position="172"/>
        <end position="397"/>
    </location>
</feature>
<dbReference type="InterPro" id="IPR036097">
    <property type="entry name" value="HisK_dim/P_sf"/>
</dbReference>
<evidence type="ECO:0000259" key="10">
    <source>
        <dbReference type="PROSITE" id="PS50109"/>
    </source>
</evidence>
<dbReference type="InterPro" id="IPR036249">
    <property type="entry name" value="Thioredoxin-like_sf"/>
</dbReference>
<comment type="domain">
    <text evidence="9">The N-terminus interacts with KaiC, while the C-terminal histidine kinase domain autophosphorylates and is probably responsible for self-oligomerization. The N-terminal domain stimulates the C-terminus to autophosphorylate.</text>
</comment>
<evidence type="ECO:0000256" key="9">
    <source>
        <dbReference type="HAMAP-Rule" id="MF_01837"/>
    </source>
</evidence>
<dbReference type="Proteomes" id="UP000753908">
    <property type="component" value="Unassembled WGS sequence"/>
</dbReference>
<dbReference type="GO" id="GO:0007623">
    <property type="term" value="P:circadian rhythm"/>
    <property type="evidence" value="ECO:0007669"/>
    <property type="project" value="UniProtKB-UniRule"/>
</dbReference>
<dbReference type="InterPro" id="IPR023527">
    <property type="entry name" value="Kinase_SasA"/>
</dbReference>
<keyword evidence="7 9" id="KW-0902">Two-component regulatory system</keyword>
<dbReference type="Pfam" id="PF00512">
    <property type="entry name" value="HisKA"/>
    <property type="match status" value="1"/>
</dbReference>
<dbReference type="SUPFAM" id="SSF55874">
    <property type="entry name" value="ATPase domain of HSP90 chaperone/DNA topoisomerase II/histidine kinase"/>
    <property type="match status" value="1"/>
</dbReference>
<dbReference type="HAMAP" id="MF_01837">
    <property type="entry name" value="Kinase_SasA"/>
    <property type="match status" value="1"/>
</dbReference>
<dbReference type="NCBIfam" id="NF006800">
    <property type="entry name" value="PRK09303.1"/>
    <property type="match status" value="1"/>
</dbReference>
<keyword evidence="3 9" id="KW-0808">Transferase</keyword>
<comment type="function">
    <text evidence="9">Member of the two-component regulatory system SasA/RpaA involved in genome-wide circadian gene expression. One of several clock output pathways. Participates in the Kai clock protein complex, the main circadian regulator in cyanobacteria, via its interaction with KaiC. KaiC enhances the autophosphorylation activity of SasA, which then transfers its phosphate group to RpaA to activate it. In addition to its output function, recruits fold-shifted KaiB (KaiB(fs)) to KaiC to cooperatively form the KaiB(6):KaiC(6) complex (independent of SasA kinase activity). Required for robustness of the circadian rhythm of gene expression and is involved in clock output, also required for adaptation to light/dark cycles.</text>
</comment>
<dbReference type="SMART" id="SM00387">
    <property type="entry name" value="HATPase_c"/>
    <property type="match status" value="1"/>
</dbReference>
<dbReference type="GO" id="GO:0005524">
    <property type="term" value="F:ATP binding"/>
    <property type="evidence" value="ECO:0007669"/>
    <property type="project" value="UniProtKB-KW"/>
</dbReference>
<dbReference type="SMART" id="SM01248">
    <property type="entry name" value="KaiB"/>
    <property type="match status" value="1"/>
</dbReference>
<dbReference type="AlphaFoldDB" id="A0A951PP50"/>
<dbReference type="Gene3D" id="1.10.287.130">
    <property type="match status" value="1"/>
</dbReference>
<name>A0A951PP50_9CYAN</name>
<dbReference type="InterPro" id="IPR003661">
    <property type="entry name" value="HisK_dim/P_dom"/>
</dbReference>
<dbReference type="InterPro" id="IPR003594">
    <property type="entry name" value="HATPase_dom"/>
</dbReference>
<reference evidence="11" key="2">
    <citation type="journal article" date="2022" name="Microbiol. Resour. Announc.">
        <title>Metagenome Sequencing to Explore Phylogenomics of Terrestrial Cyanobacteria.</title>
        <authorList>
            <person name="Ward R.D."/>
            <person name="Stajich J.E."/>
            <person name="Johansen J.R."/>
            <person name="Huntemann M."/>
            <person name="Clum A."/>
            <person name="Foster B."/>
            <person name="Foster B."/>
            <person name="Roux S."/>
            <person name="Palaniappan K."/>
            <person name="Varghese N."/>
            <person name="Mukherjee S."/>
            <person name="Reddy T.B.K."/>
            <person name="Daum C."/>
            <person name="Copeland A."/>
            <person name="Chen I.A."/>
            <person name="Ivanova N.N."/>
            <person name="Kyrpides N.C."/>
            <person name="Shapiro N."/>
            <person name="Eloe-Fadrosh E.A."/>
            <person name="Pietrasiak N."/>
        </authorList>
    </citation>
    <scope>NUCLEOTIDE SEQUENCE</scope>
    <source>
        <strain evidence="11">CPER-KK1</strain>
    </source>
</reference>
<dbReference type="InterPro" id="IPR011649">
    <property type="entry name" value="KaiB_domain"/>
</dbReference>
<dbReference type="Gene3D" id="3.40.30.10">
    <property type="entry name" value="Glutaredoxin"/>
    <property type="match status" value="1"/>
</dbReference>
<dbReference type="Pfam" id="PF07689">
    <property type="entry name" value="KaiB"/>
    <property type="match status" value="1"/>
</dbReference>
<evidence type="ECO:0000256" key="8">
    <source>
        <dbReference type="ARBA" id="ARBA00023108"/>
    </source>
</evidence>
<dbReference type="Pfam" id="PF02518">
    <property type="entry name" value="HATPase_c"/>
    <property type="match status" value="1"/>
</dbReference>
<reference evidence="11" key="1">
    <citation type="submission" date="2021-05" db="EMBL/GenBank/DDBJ databases">
        <authorList>
            <person name="Pietrasiak N."/>
            <person name="Ward R."/>
            <person name="Stajich J.E."/>
            <person name="Kurbessoian T."/>
        </authorList>
    </citation>
    <scope>NUCLEOTIDE SEQUENCE</scope>
    <source>
        <strain evidence="11">CPER-KK1</strain>
    </source>
</reference>
<dbReference type="SUPFAM" id="SSF47384">
    <property type="entry name" value="Homodimeric domain of signal transducing histidine kinase"/>
    <property type="match status" value="1"/>
</dbReference>
<evidence type="ECO:0000256" key="5">
    <source>
        <dbReference type="ARBA" id="ARBA00022777"/>
    </source>
</evidence>
<dbReference type="PANTHER" id="PTHR43711">
    <property type="entry name" value="TWO-COMPONENT HISTIDINE KINASE"/>
    <property type="match status" value="1"/>
</dbReference>
<dbReference type="FunFam" id="3.30.565.10:FF:000006">
    <property type="entry name" value="Sensor histidine kinase WalK"/>
    <property type="match status" value="1"/>
</dbReference>
<dbReference type="InterPro" id="IPR004358">
    <property type="entry name" value="Sig_transdc_His_kin-like_C"/>
</dbReference>
<dbReference type="SMART" id="SM00388">
    <property type="entry name" value="HisKA"/>
    <property type="match status" value="1"/>
</dbReference>
<dbReference type="FunFam" id="1.10.287.130:FF:000154">
    <property type="entry name" value="Adaptive-response sensory kinase"/>
    <property type="match status" value="1"/>
</dbReference>
<dbReference type="PRINTS" id="PR00344">
    <property type="entry name" value="BCTRLSENSOR"/>
</dbReference>
<dbReference type="CDD" id="cd00075">
    <property type="entry name" value="HATPase"/>
    <property type="match status" value="1"/>
</dbReference>
<organism evidence="11 12">
    <name type="scientific">Symplocastrum torsivum CPER-KK1</name>
    <dbReference type="NCBI Taxonomy" id="450513"/>
    <lineage>
        <taxon>Bacteria</taxon>
        <taxon>Bacillati</taxon>
        <taxon>Cyanobacteriota</taxon>
        <taxon>Cyanophyceae</taxon>
        <taxon>Oscillatoriophycideae</taxon>
        <taxon>Oscillatoriales</taxon>
        <taxon>Microcoleaceae</taxon>
        <taxon>Symplocastrum</taxon>
    </lineage>
</organism>